<feature type="transmembrane region" description="Helical" evidence="1">
    <location>
        <begin position="12"/>
        <end position="30"/>
    </location>
</feature>
<keyword evidence="4" id="KW-1185">Reference proteome</keyword>
<keyword evidence="1" id="KW-1133">Transmembrane helix</keyword>
<keyword evidence="1" id="KW-0812">Transmembrane</keyword>
<dbReference type="InterPro" id="IPR012336">
    <property type="entry name" value="Thioredoxin-like_fold"/>
</dbReference>
<dbReference type="Gene3D" id="3.40.30.10">
    <property type="entry name" value="Glutaredoxin"/>
    <property type="match status" value="1"/>
</dbReference>
<accession>A0A8A4TLB9</accession>
<feature type="domain" description="Thioredoxin-like fold" evidence="2">
    <location>
        <begin position="53"/>
        <end position="188"/>
    </location>
</feature>
<evidence type="ECO:0000256" key="1">
    <source>
        <dbReference type="SAM" id="Phobius"/>
    </source>
</evidence>
<sequence>MPNEKVSFSGTLLRIYPVLATLLILFLAYANNQLMARLKTQAKVPVLIEQESAPSTGSDSAPVTIIEYTSLSCVYCRIGFQNLDNLIREKPNGIRVVTKFVSEEPGQPLETYLWNTQFEGTFWSSRSKVHALSHSPSELATFIAQLDPEMRPLDPIAWKRYRSHVDREVEELEIKRFPTYFVDGIRVEGSDLDPMLVAIEKVTATD</sequence>
<dbReference type="InterPro" id="IPR036249">
    <property type="entry name" value="Thioredoxin-like_sf"/>
</dbReference>
<gene>
    <name evidence="3" type="ORF">J3U87_29090</name>
</gene>
<dbReference type="AlphaFoldDB" id="A0A8A4TLB9"/>
<organism evidence="3 4">
    <name type="scientific">Sulfidibacter corallicola</name>
    <dbReference type="NCBI Taxonomy" id="2818388"/>
    <lineage>
        <taxon>Bacteria</taxon>
        <taxon>Pseudomonadati</taxon>
        <taxon>Acidobacteriota</taxon>
        <taxon>Holophagae</taxon>
        <taxon>Acanthopleuribacterales</taxon>
        <taxon>Acanthopleuribacteraceae</taxon>
        <taxon>Sulfidibacter</taxon>
    </lineage>
</organism>
<dbReference type="SUPFAM" id="SSF52833">
    <property type="entry name" value="Thioredoxin-like"/>
    <property type="match status" value="1"/>
</dbReference>
<dbReference type="Pfam" id="PF13462">
    <property type="entry name" value="Thioredoxin_4"/>
    <property type="match status" value="1"/>
</dbReference>
<protein>
    <submittedName>
        <fullName evidence="3">Thioredoxin domain-containing protein</fullName>
    </submittedName>
</protein>
<keyword evidence="1" id="KW-0472">Membrane</keyword>
<evidence type="ECO:0000259" key="2">
    <source>
        <dbReference type="Pfam" id="PF13462"/>
    </source>
</evidence>
<dbReference type="Proteomes" id="UP000663929">
    <property type="component" value="Chromosome"/>
</dbReference>
<reference evidence="3" key="1">
    <citation type="submission" date="2021-03" db="EMBL/GenBank/DDBJ databases">
        <title>Acanthopleuribacteraceae sp. M133.</title>
        <authorList>
            <person name="Wang G."/>
        </authorList>
    </citation>
    <scope>NUCLEOTIDE SEQUENCE</scope>
    <source>
        <strain evidence="3">M133</strain>
    </source>
</reference>
<evidence type="ECO:0000313" key="4">
    <source>
        <dbReference type="Proteomes" id="UP000663929"/>
    </source>
</evidence>
<name>A0A8A4TLB9_SULCO</name>
<proteinExistence type="predicted"/>
<dbReference type="RefSeq" id="WP_237379291.1">
    <property type="nucleotide sequence ID" value="NZ_CP071793.1"/>
</dbReference>
<evidence type="ECO:0000313" key="3">
    <source>
        <dbReference type="EMBL" id="QTD49658.1"/>
    </source>
</evidence>
<dbReference type="KEGG" id="scor:J3U87_29090"/>
<dbReference type="EMBL" id="CP071793">
    <property type="protein sequence ID" value="QTD49658.1"/>
    <property type="molecule type" value="Genomic_DNA"/>
</dbReference>